<proteinExistence type="predicted"/>
<reference evidence="1" key="1">
    <citation type="submission" date="2022-10" db="EMBL/GenBank/DDBJ databases">
        <title>Culturing micro-colonial fungi from biological soil crusts in the Mojave desert and describing Neophaeococcomyces mojavensis, and introducing the new genera and species Taxawa tesnikishii.</title>
        <authorList>
            <person name="Kurbessoian T."/>
            <person name="Stajich J.E."/>
        </authorList>
    </citation>
    <scope>NUCLEOTIDE SEQUENCE</scope>
    <source>
        <strain evidence="1">JES_112</strain>
    </source>
</reference>
<organism evidence="1 2">
    <name type="scientific">Neophaeococcomyces mojaviensis</name>
    <dbReference type="NCBI Taxonomy" id="3383035"/>
    <lineage>
        <taxon>Eukaryota</taxon>
        <taxon>Fungi</taxon>
        <taxon>Dikarya</taxon>
        <taxon>Ascomycota</taxon>
        <taxon>Pezizomycotina</taxon>
        <taxon>Eurotiomycetes</taxon>
        <taxon>Chaetothyriomycetidae</taxon>
        <taxon>Chaetothyriales</taxon>
        <taxon>Chaetothyriales incertae sedis</taxon>
        <taxon>Neophaeococcomyces</taxon>
    </lineage>
</organism>
<accession>A0ACC3ACC8</accession>
<dbReference type="EMBL" id="JAPDRQ010000043">
    <property type="protein sequence ID" value="KAJ9659150.1"/>
    <property type="molecule type" value="Genomic_DNA"/>
</dbReference>
<dbReference type="Proteomes" id="UP001172386">
    <property type="component" value="Unassembled WGS sequence"/>
</dbReference>
<sequence length="832" mass="93492">MAFIHDHRSDAHRDDNTLYLTNNNHVFTRTGHMDDEHDMPEEYVKAFVQHCKPSLFAQLHGLPISSRDVPMSFHGQRSLRRSSQIDEENRKYASCLDHPISAEESVVLETDAITPDRPCQMESTLPTLDLRAASFSGERNSRSPPHQRRRLNPGLYPCWAVRKAADTINYKLQSGFCMYSRVLHDADYPLSCSFPFCRNVSSIPCGTQYISLEYDHQTNSITNNHTVPWSVQQFCGDCFNTIYPTGSHMHQLDVINSSEPSPDRDSTEPETHLLMLDGVSRETVLEAAARLYPTLPATYYKSKILGDSRNKADFACKYPASSPQKSAERAAKSLEIDATLTEVAKYEKAIALFRRQQEQNSLVLSQRGESPDASVLITRPAYMEPARERYKKQGLTKHDRAKYRMKVKLEEQEIDPGLPALNQSLRPGERYCYCRDVELPSTELVRCASDWCPVGWFHLSCTGLDHLPTTENPFYCYYCVDDLGPFVSKRMINLDEQSILEEADEQGHIYPEGFHRRLQNEYNPETIYHPEVVDDSDDESGEYINSDYDFSWSPADAVLHNTIHRWGIAVNDSQAMRQFSGTKTTGPETDIVSEIEADRSSLPMSSAIYSPMTSSLIEADDISTGIESNSDGSDYTNGSESTIVADLTPTIKDVSDFGLPCPYEFAQTPVNSPTNTTSRYSRSTLSPSVNLPSDNETCIATTPIRADIPSTPILAPIRISTKPWGTPVNIDRLILEPTSPTPVKRKHDETSDDKVRQGTRALPESVKSCKGLFDVDETSDSQDDGEEFPTDGEREGESGVENMYEDDGEDENETDEGEEVPIMLDVESLRSS</sequence>
<name>A0ACC3ACC8_9EURO</name>
<comment type="caution">
    <text evidence="1">The sequence shown here is derived from an EMBL/GenBank/DDBJ whole genome shotgun (WGS) entry which is preliminary data.</text>
</comment>
<evidence type="ECO:0000313" key="1">
    <source>
        <dbReference type="EMBL" id="KAJ9659150.1"/>
    </source>
</evidence>
<gene>
    <name evidence="1" type="ORF">H2198_003292</name>
</gene>
<evidence type="ECO:0000313" key="2">
    <source>
        <dbReference type="Proteomes" id="UP001172386"/>
    </source>
</evidence>
<keyword evidence="2" id="KW-1185">Reference proteome</keyword>
<protein>
    <submittedName>
        <fullName evidence="1">Uncharacterized protein</fullName>
    </submittedName>
</protein>